<evidence type="ECO:0008006" key="8">
    <source>
        <dbReference type="Google" id="ProtNLM"/>
    </source>
</evidence>
<accession>A0ABX9QQ60</accession>
<dbReference type="Gene3D" id="2.60.40.1930">
    <property type="match status" value="1"/>
</dbReference>
<feature type="compositionally biased region" description="Pro residues" evidence="2">
    <location>
        <begin position="1203"/>
        <end position="1217"/>
    </location>
</feature>
<feature type="region of interest" description="Disordered" evidence="2">
    <location>
        <begin position="1175"/>
        <end position="1224"/>
    </location>
</feature>
<dbReference type="InterPro" id="IPR001599">
    <property type="entry name" value="Macroglobln_a2"/>
</dbReference>
<reference evidence="6 7" key="1">
    <citation type="submission" date="2018-09" db="EMBL/GenBank/DDBJ databases">
        <authorList>
            <person name="Livingstone P.G."/>
            <person name="Whitworth D.E."/>
        </authorList>
    </citation>
    <scope>NUCLEOTIDE SEQUENCE [LARGE SCALE GENOMIC DNA]</scope>
    <source>
        <strain evidence="6 7">CA031B</strain>
    </source>
</reference>
<feature type="region of interest" description="Disordered" evidence="2">
    <location>
        <begin position="855"/>
        <end position="889"/>
    </location>
</feature>
<feature type="domain" description="Alpha-2-macroglobulin bait region" evidence="4">
    <location>
        <begin position="968"/>
        <end position="1111"/>
    </location>
</feature>
<evidence type="ECO:0000256" key="2">
    <source>
        <dbReference type="SAM" id="MobiDB-lite"/>
    </source>
</evidence>
<organism evidence="6 7">
    <name type="scientific">Corallococcus praedator</name>
    <dbReference type="NCBI Taxonomy" id="2316724"/>
    <lineage>
        <taxon>Bacteria</taxon>
        <taxon>Pseudomonadati</taxon>
        <taxon>Myxococcota</taxon>
        <taxon>Myxococcia</taxon>
        <taxon>Myxococcales</taxon>
        <taxon>Cystobacterineae</taxon>
        <taxon>Myxococcaceae</taxon>
        <taxon>Corallococcus</taxon>
    </lineage>
</organism>
<evidence type="ECO:0000313" key="6">
    <source>
        <dbReference type="EMBL" id="RKI15867.1"/>
    </source>
</evidence>
<dbReference type="SUPFAM" id="SSF48239">
    <property type="entry name" value="Terpenoid cyclases/Protein prenyltransferases"/>
    <property type="match status" value="1"/>
</dbReference>
<keyword evidence="7" id="KW-1185">Reference proteome</keyword>
<evidence type="ECO:0000313" key="7">
    <source>
        <dbReference type="Proteomes" id="UP000278907"/>
    </source>
</evidence>
<dbReference type="Gene3D" id="2.20.130.20">
    <property type="match status" value="1"/>
</dbReference>
<comment type="caution">
    <text evidence="6">The sequence shown here is derived from an EMBL/GenBank/DDBJ whole genome shotgun (WGS) entry which is preliminary data.</text>
</comment>
<feature type="domain" description="Alpha-2-macroglobulin" evidence="5">
    <location>
        <begin position="1252"/>
        <end position="1342"/>
    </location>
</feature>
<dbReference type="InterPro" id="IPR041246">
    <property type="entry name" value="Bact_MG10"/>
</dbReference>
<sequence>MFEPSRPRALAVLLCLLSFALLHPVSARAQAKPPPTWKAIDALVADDKVESAAQGAEARLVAAKQKKDADEWTRALVRTVQLRTQLHGYETAVRFLREQPWPDDARQRATLNLFYAAVLTHYVDAYGYEIGQREQVASSGPVDLKAWTKDQLVTEAQRAQAAVWALRQELGTEPVKALAEYIQPNTYPAGIRSTLRDAVTYLWVELLERTDLWRPEQAQQVYRLELGALFSGTPKVDLVDPAVHPLMKVAALLGDLEAWHLAAGRREAALEARLRRYDVLTTSFTDAADQLRVREHLAAHLKDFRDVPWWSVGQLQLAELEEEAGRKVSAHAAAKAGAEAWPKSFGGLRCAAKVKALEAPDLSATVMEVDGAGKRSLELRHRNVPTVHFRAFALDVEAKIAKPGQDLSLIASGDEVRKMIRTRKPEAVWSTALPKTPDFQTHQTFVTPPPLQPGVYALVMSLREDFREKDNKLVSVTMNVSPWAVVVRRVGSGRVEVRVVDGATGAGAPNVEARLVTSDYQTRRFSVVNRRTDERGELTLEAQAREDNTNGMLVLGRGKGVMVYPGSVYLYAERPPYTLTQTLIYTDRAVYRPQQKLLWKVVAYRADEGTKRHQVLPDAPVTVSLSDPNGQVVETREARTNAFGSVAGEFTVPSGRPLGRWLVRTSPSGYAAVRVEEYKRPTFEVTLKDAPDSLRLNRPATFKGEARYFFGLPVTSGAVKWRVSREPVLPPWWFWERIPTSSQLVASGSASVGEDGGFSVAFTPEADERLAKTPGVSWRYRVEADLTDEGGETRSASRAFRLGFVSVEGRVEADQGFVREDLPSAVRLVRSNLDGAPQAGAGRWRLLALKQPSRPLMPSEAPVVTPRPLEASVQERRESSPTPGDALKPRWEQGFDVASTVRSWEDGAEVAQAAVTHGADGVAAVKLPALRAGVYRLRYETTDAFGQKALAQHDFVVAGARAPTGLPALLMAEQSSVRVGDVARLVVASGFEGQPLAMDVYQGSRRIEHRVLTAGQGRAVVEIPVTESLRGGFTVTLSMVRDWQHLGFQQTVAVPFDDKELSVEFATFRDTLRPGAKETFRVTVKGPKGAKLEAGAAEVLAYMYDQSLELFGPHTPPQVAQLYPQTSMSVDTRSSVNSNGADWLFDDLDRTRSLADPEQDQLKFGSGYGLGGPGYGRRVRSSLPMSVARSREADISEEERSPGAPPPPPPPPAPSSAPKPEAKLQAKRYSVIEINNAPEAPPPPLRSNFAETAFWIPQLLTGPDGAAVLEFSVPDSVTAWSVWVHALTRDLKGGSLQRTTRSVKELMVRPYLPRFLREGDRAELEVVVNNAGAGPQQGQLTFDIVDPDTQKSLLADFGVKVAAQSFTVAAGKGTHLRFPITTPARVGPVAFRVVAKSGAFSDGELRPLPVLPGRMHLAQSRFVTLRNNDRKTLTFEDLKRSDDPTRVNEQLVVTVDAQLFYSVLQALPYLVDYPYECTEQTLNRFVSSGIVSSLYEKHPAVAKMAKQMSQRPTRFETWDSVDPNRKMTLEESPWLTEARGGGESEDKLLRVLDPKVAQAERQASMEKLRKAQTASGGFPWWPGGPPSPYMTVYILHGLSRAMEHGVEVPPQMTARAWAYLATQFRADYANTLMKKDEGWEFLTFLNFVASSYPDARYTGEALTPAERQRMLEFSFKHWKKHAPFLKGYLALTLHRSTRTQDALKVWDSVMDSAKTTEELGTYWAPEDRSWLWYNDTTETQAFALRTLSELRPKDPRREGLVQWLLLDKKLGHWKSTRATAEALYALVNYLEAEGALGIREELKVTVGPKVVPMVFSPEVYTGKKNQVVLTGPEVKPSTATTVVEKTTPGFAFASATWHFSTEELPKEERGDFFHVSRRYFVRVREGNQTLLRPLAEGAKLQPGDEVEVQLSLRTKHAAEYVHLRDPRAAGLEPENAVSRHKWDLGIVWYEEVRDSGTNFFFEALPVGEYTFKYRLRANLAGTFRVGPATVQSMYAPEFTAYSTGAVLTVGKAP</sequence>
<gene>
    <name evidence="6" type="ORF">D7Y13_03475</name>
</gene>
<dbReference type="Proteomes" id="UP000278907">
    <property type="component" value="Unassembled WGS sequence"/>
</dbReference>
<evidence type="ECO:0000259" key="5">
    <source>
        <dbReference type="SMART" id="SM01360"/>
    </source>
</evidence>
<dbReference type="SMART" id="SM01359">
    <property type="entry name" value="A2M_N_2"/>
    <property type="match status" value="1"/>
</dbReference>
<dbReference type="InterPro" id="IPR051802">
    <property type="entry name" value="YfhM-like"/>
</dbReference>
<dbReference type="RefSeq" id="WP_120582799.1">
    <property type="nucleotide sequence ID" value="NZ_RAWI01000014.1"/>
</dbReference>
<evidence type="ECO:0000256" key="3">
    <source>
        <dbReference type="SAM" id="SignalP"/>
    </source>
</evidence>
<feature type="signal peptide" evidence="3">
    <location>
        <begin position="1"/>
        <end position="29"/>
    </location>
</feature>
<dbReference type="Pfam" id="PF17973">
    <property type="entry name" value="bMG10"/>
    <property type="match status" value="1"/>
</dbReference>
<dbReference type="PANTHER" id="PTHR40094">
    <property type="entry name" value="ALPHA-2-MACROGLOBULIN HOMOLOG"/>
    <property type="match status" value="1"/>
</dbReference>
<feature type="compositionally biased region" description="Basic and acidic residues" evidence="2">
    <location>
        <begin position="1189"/>
        <end position="1201"/>
    </location>
</feature>
<name>A0ABX9QQ60_9BACT</name>
<comment type="similarity">
    <text evidence="1">Belongs to the protease inhibitor I39 (alpha-2-macroglobulin) family. Bacterial alpha-2-macroglobulin subfamily.</text>
</comment>
<dbReference type="PANTHER" id="PTHR40094:SF1">
    <property type="entry name" value="UBIQUITIN DOMAIN-CONTAINING PROTEIN"/>
    <property type="match status" value="1"/>
</dbReference>
<evidence type="ECO:0000256" key="1">
    <source>
        <dbReference type="ARBA" id="ARBA00010556"/>
    </source>
</evidence>
<dbReference type="InterPro" id="IPR011625">
    <property type="entry name" value="A2M_N_BRD"/>
</dbReference>
<dbReference type="InterPro" id="IPR008930">
    <property type="entry name" value="Terpenoid_cyclase/PrenylTrfase"/>
</dbReference>
<protein>
    <recommendedName>
        <fullName evidence="8">Alpha-2-macroglobulin</fullName>
    </recommendedName>
</protein>
<dbReference type="EMBL" id="RAWI01000014">
    <property type="protein sequence ID" value="RKI15867.1"/>
    <property type="molecule type" value="Genomic_DNA"/>
</dbReference>
<dbReference type="Pfam" id="PF00207">
    <property type="entry name" value="A2M"/>
    <property type="match status" value="1"/>
</dbReference>
<dbReference type="Gene3D" id="1.50.10.20">
    <property type="match status" value="1"/>
</dbReference>
<dbReference type="Pfam" id="PF01835">
    <property type="entry name" value="MG2"/>
    <property type="match status" value="1"/>
</dbReference>
<keyword evidence="3" id="KW-0732">Signal</keyword>
<dbReference type="SMART" id="SM01360">
    <property type="entry name" value="A2M"/>
    <property type="match status" value="1"/>
</dbReference>
<proteinExistence type="inferred from homology"/>
<dbReference type="InterPro" id="IPR002890">
    <property type="entry name" value="MG2"/>
</dbReference>
<evidence type="ECO:0000259" key="4">
    <source>
        <dbReference type="SMART" id="SM01359"/>
    </source>
</evidence>
<feature type="chain" id="PRO_5045463406" description="Alpha-2-macroglobulin" evidence="3">
    <location>
        <begin position="30"/>
        <end position="2013"/>
    </location>
</feature>